<comment type="caution">
    <text evidence="1">The sequence shown here is derived from an EMBL/GenBank/DDBJ whole genome shotgun (WGS) entry which is preliminary data.</text>
</comment>
<accession>A0A0V1B4V1</accession>
<gene>
    <name evidence="1" type="ORF">T01_1940</name>
</gene>
<proteinExistence type="predicted"/>
<dbReference type="Proteomes" id="UP000054776">
    <property type="component" value="Unassembled WGS sequence"/>
</dbReference>
<protein>
    <submittedName>
        <fullName evidence="1">Uncharacterized protein</fullName>
    </submittedName>
</protein>
<reference evidence="1 2" key="1">
    <citation type="submission" date="2015-01" db="EMBL/GenBank/DDBJ databases">
        <title>Evolution of Trichinella species and genotypes.</title>
        <authorList>
            <person name="Korhonen P.K."/>
            <person name="Edoardo P."/>
            <person name="Giuseppe L.R."/>
            <person name="Gasser R.B."/>
        </authorList>
    </citation>
    <scope>NUCLEOTIDE SEQUENCE [LARGE SCALE GENOMIC DNA]</scope>
    <source>
        <strain evidence="1">ISS3</strain>
    </source>
</reference>
<evidence type="ECO:0000313" key="1">
    <source>
        <dbReference type="EMBL" id="KRY31539.1"/>
    </source>
</evidence>
<keyword evidence="2" id="KW-1185">Reference proteome</keyword>
<organism evidence="1 2">
    <name type="scientific">Trichinella spiralis</name>
    <name type="common">Trichina worm</name>
    <dbReference type="NCBI Taxonomy" id="6334"/>
    <lineage>
        <taxon>Eukaryota</taxon>
        <taxon>Metazoa</taxon>
        <taxon>Ecdysozoa</taxon>
        <taxon>Nematoda</taxon>
        <taxon>Enoplea</taxon>
        <taxon>Dorylaimia</taxon>
        <taxon>Trichinellida</taxon>
        <taxon>Trichinellidae</taxon>
        <taxon>Trichinella</taxon>
    </lineage>
</organism>
<evidence type="ECO:0000313" key="2">
    <source>
        <dbReference type="Proteomes" id="UP000054776"/>
    </source>
</evidence>
<name>A0A0V1B4V1_TRISP</name>
<sequence>MSFFEFNFAFQIFSLAAFPFGDWLVVDWLYGY</sequence>
<dbReference type="InParanoid" id="A0A0V1B4V1"/>
<dbReference type="AlphaFoldDB" id="A0A0V1B4V1"/>
<dbReference type="EMBL" id="JYDH01000116">
    <property type="protein sequence ID" value="KRY31539.1"/>
    <property type="molecule type" value="Genomic_DNA"/>
</dbReference>